<name>A0ABD2ZD79_9GENT</name>
<protein>
    <submittedName>
        <fullName evidence="1">Uncharacterized protein</fullName>
    </submittedName>
</protein>
<organism evidence="1 2">
    <name type="scientific">Cinchona calisaya</name>
    <dbReference type="NCBI Taxonomy" id="153742"/>
    <lineage>
        <taxon>Eukaryota</taxon>
        <taxon>Viridiplantae</taxon>
        <taxon>Streptophyta</taxon>
        <taxon>Embryophyta</taxon>
        <taxon>Tracheophyta</taxon>
        <taxon>Spermatophyta</taxon>
        <taxon>Magnoliopsida</taxon>
        <taxon>eudicotyledons</taxon>
        <taxon>Gunneridae</taxon>
        <taxon>Pentapetalae</taxon>
        <taxon>asterids</taxon>
        <taxon>lamiids</taxon>
        <taxon>Gentianales</taxon>
        <taxon>Rubiaceae</taxon>
        <taxon>Cinchonoideae</taxon>
        <taxon>Cinchoneae</taxon>
        <taxon>Cinchona</taxon>
    </lineage>
</organism>
<sequence>MVNEALKEAEQRVIRYQGRHDSILSQICSHYFVNQDMEEALAGARGAMKDAQEFAVILRNLQIKILNSFPAYRKGDQTKIQKYDNVANELSKNQQHLASKLQSSKAVIDVGLSSTDAVTSSDLKMVQVVFVNDEHHRLPELSNNGFSSFGYGEVAAPISQKLLSIYKEHASSTATQSKSKPQV</sequence>
<comment type="caution">
    <text evidence="1">The sequence shown here is derived from an EMBL/GenBank/DDBJ whole genome shotgun (WGS) entry which is preliminary data.</text>
</comment>
<evidence type="ECO:0000313" key="2">
    <source>
        <dbReference type="Proteomes" id="UP001630127"/>
    </source>
</evidence>
<evidence type="ECO:0000313" key="1">
    <source>
        <dbReference type="EMBL" id="KAL3516062.1"/>
    </source>
</evidence>
<accession>A0ABD2ZD79</accession>
<dbReference type="Proteomes" id="UP001630127">
    <property type="component" value="Unassembled WGS sequence"/>
</dbReference>
<reference evidence="1 2" key="1">
    <citation type="submission" date="2024-11" db="EMBL/GenBank/DDBJ databases">
        <title>A near-complete genome assembly of Cinchona calisaya.</title>
        <authorList>
            <person name="Lian D.C."/>
            <person name="Zhao X.W."/>
            <person name="Wei L."/>
        </authorList>
    </citation>
    <scope>NUCLEOTIDE SEQUENCE [LARGE SCALE GENOMIC DNA]</scope>
    <source>
        <tissue evidence="1">Nenye</tissue>
    </source>
</reference>
<proteinExistence type="predicted"/>
<gene>
    <name evidence="1" type="ORF">ACH5RR_022964</name>
</gene>
<dbReference type="AlphaFoldDB" id="A0ABD2ZD79"/>
<dbReference type="EMBL" id="JBJUIK010000010">
    <property type="protein sequence ID" value="KAL3516062.1"/>
    <property type="molecule type" value="Genomic_DNA"/>
</dbReference>
<keyword evidence="2" id="KW-1185">Reference proteome</keyword>